<dbReference type="EMBL" id="JASBNA010000021">
    <property type="protein sequence ID" value="KAK7685187.1"/>
    <property type="molecule type" value="Genomic_DNA"/>
</dbReference>
<accession>A0AAW0G0Z1</accession>
<evidence type="ECO:0000313" key="2">
    <source>
        <dbReference type="EMBL" id="KAK7685187.1"/>
    </source>
</evidence>
<reference evidence="2 3" key="1">
    <citation type="submission" date="2022-09" db="EMBL/GenBank/DDBJ databases">
        <authorList>
            <person name="Palmer J.M."/>
        </authorList>
    </citation>
    <scope>NUCLEOTIDE SEQUENCE [LARGE SCALE GENOMIC DNA]</scope>
    <source>
        <strain evidence="2 3">DSM 7382</strain>
    </source>
</reference>
<dbReference type="Pfam" id="PF17168">
    <property type="entry name" value="DUF5127"/>
    <property type="match status" value="1"/>
</dbReference>
<proteinExistence type="predicted"/>
<dbReference type="InterPro" id="IPR052743">
    <property type="entry name" value="Glutaminase_GtaA"/>
</dbReference>
<dbReference type="PANTHER" id="PTHR31987">
    <property type="entry name" value="GLUTAMINASE A-RELATED"/>
    <property type="match status" value="1"/>
</dbReference>
<sequence>MLMFPQRSDPIKQSFPFTYITLDIHFTDDVQHQVQIYMDISGEWATAQDSDDIFWTSSEIGYSSFYQIQRSPTQLLESDNRAQDIVSILATRFGSDVSMAAGMVDCRSQFINSGVVTGTSIRPPIKMGDPWPVLSIVKNLGNVSGTVFPVVFANGAYRNPSIASIAPTGKTQQLSPLFAAKHDTI</sequence>
<dbReference type="AlphaFoldDB" id="A0AAW0G0Z1"/>
<evidence type="ECO:0000313" key="3">
    <source>
        <dbReference type="Proteomes" id="UP001385951"/>
    </source>
</evidence>
<gene>
    <name evidence="2" type="ORF">QCA50_011550</name>
</gene>
<comment type="caution">
    <text evidence="2">The sequence shown here is derived from an EMBL/GenBank/DDBJ whole genome shotgun (WGS) entry which is preliminary data.</text>
</comment>
<protein>
    <recommendedName>
        <fullName evidence="1">Glutaminase A N-terminal domain-containing protein</fullName>
    </recommendedName>
</protein>
<name>A0AAW0G0Z1_9APHY</name>
<keyword evidence="3" id="KW-1185">Reference proteome</keyword>
<organism evidence="2 3">
    <name type="scientific">Cerrena zonata</name>
    <dbReference type="NCBI Taxonomy" id="2478898"/>
    <lineage>
        <taxon>Eukaryota</taxon>
        <taxon>Fungi</taxon>
        <taxon>Dikarya</taxon>
        <taxon>Basidiomycota</taxon>
        <taxon>Agaricomycotina</taxon>
        <taxon>Agaricomycetes</taxon>
        <taxon>Polyporales</taxon>
        <taxon>Cerrenaceae</taxon>
        <taxon>Cerrena</taxon>
    </lineage>
</organism>
<dbReference type="InterPro" id="IPR033433">
    <property type="entry name" value="GtaA_N"/>
</dbReference>
<feature type="domain" description="Glutaminase A N-terminal" evidence="1">
    <location>
        <begin position="8"/>
        <end position="183"/>
    </location>
</feature>
<dbReference type="Proteomes" id="UP001385951">
    <property type="component" value="Unassembled WGS sequence"/>
</dbReference>
<evidence type="ECO:0000259" key="1">
    <source>
        <dbReference type="Pfam" id="PF17168"/>
    </source>
</evidence>
<dbReference type="PANTHER" id="PTHR31987:SF1">
    <property type="entry name" value="GLUTAMINASE A"/>
    <property type="match status" value="1"/>
</dbReference>